<dbReference type="AlphaFoldDB" id="A0A5C6M2U7"/>
<dbReference type="InterPro" id="IPR004193">
    <property type="entry name" value="Glyco_hydro_13_N"/>
</dbReference>
<evidence type="ECO:0000256" key="4">
    <source>
        <dbReference type="ARBA" id="ARBA00012541"/>
    </source>
</evidence>
<dbReference type="InterPro" id="IPR014756">
    <property type="entry name" value="Ig_E-set"/>
</dbReference>
<comment type="caution">
    <text evidence="13">The sequence shown here is derived from an EMBL/GenBank/DDBJ whole genome shotgun (WGS) entry which is preliminary data.</text>
</comment>
<dbReference type="Gene3D" id="2.60.40.10">
    <property type="entry name" value="Immunoglobulins"/>
    <property type="match status" value="1"/>
</dbReference>
<evidence type="ECO:0000256" key="3">
    <source>
        <dbReference type="ARBA" id="ARBA00009000"/>
    </source>
</evidence>
<reference evidence="13 14" key="2">
    <citation type="submission" date="2019-08" db="EMBL/GenBank/DDBJ databases">
        <authorList>
            <person name="Henke P."/>
        </authorList>
    </citation>
    <scope>NUCLEOTIDE SEQUENCE [LARGE SCALE GENOMIC DNA]</scope>
    <source>
        <strain evidence="13">Phe10_nw2017</strain>
    </source>
</reference>
<dbReference type="GO" id="GO:0005829">
    <property type="term" value="C:cytosol"/>
    <property type="evidence" value="ECO:0007669"/>
    <property type="project" value="TreeGrafter"/>
</dbReference>
<dbReference type="GO" id="GO:0003844">
    <property type="term" value="F:1,4-alpha-glucan branching enzyme activity"/>
    <property type="evidence" value="ECO:0007669"/>
    <property type="project" value="UniProtKB-UniRule"/>
</dbReference>
<evidence type="ECO:0000256" key="5">
    <source>
        <dbReference type="ARBA" id="ARBA00022600"/>
    </source>
</evidence>
<comment type="pathway">
    <text evidence="2">Glycan biosynthesis; glycogen biosynthesis.</text>
</comment>
<organism evidence="13 14">
    <name type="scientific">Planctomyces bekefii</name>
    <dbReference type="NCBI Taxonomy" id="1653850"/>
    <lineage>
        <taxon>Bacteria</taxon>
        <taxon>Pseudomonadati</taxon>
        <taxon>Planctomycetota</taxon>
        <taxon>Planctomycetia</taxon>
        <taxon>Planctomycetales</taxon>
        <taxon>Planctomycetaceae</taxon>
        <taxon>Planctomyces</taxon>
    </lineage>
</organism>
<evidence type="ECO:0000313" key="13">
    <source>
        <dbReference type="EMBL" id="TWW09090.1"/>
    </source>
</evidence>
<evidence type="ECO:0000256" key="2">
    <source>
        <dbReference type="ARBA" id="ARBA00004964"/>
    </source>
</evidence>
<keyword evidence="9" id="KW-0119">Carbohydrate metabolism</keyword>
<keyword evidence="7" id="KW-0808">Transferase</keyword>
<dbReference type="CDD" id="cd11322">
    <property type="entry name" value="AmyAc_Glg_BE"/>
    <property type="match status" value="1"/>
</dbReference>
<dbReference type="InterPro" id="IPR037439">
    <property type="entry name" value="Branching_enzy"/>
</dbReference>
<dbReference type="Proteomes" id="UP000321083">
    <property type="component" value="Unassembled WGS sequence"/>
</dbReference>
<dbReference type="PANTHER" id="PTHR43651:SF3">
    <property type="entry name" value="1,4-ALPHA-GLUCAN-BRANCHING ENZYME"/>
    <property type="match status" value="1"/>
</dbReference>
<dbReference type="Pfam" id="PF00128">
    <property type="entry name" value="Alpha-amylase"/>
    <property type="match status" value="1"/>
</dbReference>
<dbReference type="InterPro" id="IPR017853">
    <property type="entry name" value="GH"/>
</dbReference>
<feature type="domain" description="Glycosyl hydrolase family 13 catalytic" evidence="12">
    <location>
        <begin position="154"/>
        <end position="522"/>
    </location>
</feature>
<protein>
    <recommendedName>
        <fullName evidence="4 10">1,4-alpha-glucan branching enzyme</fullName>
        <ecNumber evidence="4 10">2.4.1.18</ecNumber>
    </recommendedName>
</protein>
<comment type="similarity">
    <text evidence="3">Belongs to the glycosyl hydrolase 13 family. GlgB subfamily.</text>
</comment>
<evidence type="ECO:0000256" key="1">
    <source>
        <dbReference type="ARBA" id="ARBA00000826"/>
    </source>
</evidence>
<evidence type="ECO:0000256" key="10">
    <source>
        <dbReference type="NCBIfam" id="TIGR01515"/>
    </source>
</evidence>
<evidence type="ECO:0000256" key="8">
    <source>
        <dbReference type="ARBA" id="ARBA00023056"/>
    </source>
</evidence>
<dbReference type="GO" id="GO:0004553">
    <property type="term" value="F:hydrolase activity, hydrolyzing O-glycosyl compounds"/>
    <property type="evidence" value="ECO:0007669"/>
    <property type="project" value="InterPro"/>
</dbReference>
<evidence type="ECO:0000256" key="7">
    <source>
        <dbReference type="ARBA" id="ARBA00022679"/>
    </source>
</evidence>
<keyword evidence="5" id="KW-0321">Glycogen metabolism</keyword>
<dbReference type="PANTHER" id="PTHR43651">
    <property type="entry name" value="1,4-ALPHA-GLUCAN-BRANCHING ENZYME"/>
    <property type="match status" value="1"/>
</dbReference>
<dbReference type="InterPro" id="IPR006407">
    <property type="entry name" value="GlgB"/>
</dbReference>
<dbReference type="NCBIfam" id="NF003811">
    <property type="entry name" value="PRK05402.1"/>
    <property type="match status" value="1"/>
</dbReference>
<sequence>MLTVPQKGLLRIQPGVPGTFDQPVDGTTLYRYWGAHLVTGGVRFAVWAPNAREVSVVSDSNGWTAGRDWLHSSDTGVWHGTLQNLTPGTRYKYAVRTHSGHLLEKADPVGFYFERRPQTASVVWSLRDFAWRDGDWLQRRATTDWMRTPLSIYEVHLGSWRRPKDGRQFFNYRELAHALADYVTELGHTHVQLLPITEHPFDGSWGYQTTGYFAPTSRFGAPQDFQYFVDHLHRRGIGVLLDWVPGHFPTDGHALSCFDGTCLYEHADPRRGFHPDWNTLIFNYGRREVSEFLISSARFWCDVYHIDGIRVDAVASMLYLDYSRDSGQWVPNQHGGRENLEAIEFLPRMNTVLHAAFPGVLTIAEESTSWPGVSHPVQAGGLGFTMKWDMGWMNDTLHFLRREPIHRGWHLQDAAFRTVYAFAENFVLPLSHDEVVHGKRSLASQMPGDQWQQLAGLRLLLAAQYATPGKKLQFMGAELGQWTEWNHDGELDWSLRVFPGHEGVRRLLQDLNRLYRGLPALHRADHDSCGFQ</sequence>
<comment type="catalytic activity">
    <reaction evidence="1">
        <text>Transfers a segment of a (1-&gt;4)-alpha-D-glucan chain to a primary hydroxy group in a similar glucan chain.</text>
        <dbReference type="EC" id="2.4.1.18"/>
    </reaction>
</comment>
<evidence type="ECO:0000256" key="11">
    <source>
        <dbReference type="PIRSR" id="PIRSR000463-1"/>
    </source>
</evidence>
<accession>A0A5C6M2U7</accession>
<dbReference type="NCBIfam" id="NF008967">
    <property type="entry name" value="PRK12313.1"/>
    <property type="match status" value="1"/>
</dbReference>
<gene>
    <name evidence="13" type="primary">glgB</name>
    <name evidence="13" type="ORF">E3A20_17820</name>
</gene>
<dbReference type="SUPFAM" id="SSF81296">
    <property type="entry name" value="E set domains"/>
    <property type="match status" value="1"/>
</dbReference>
<dbReference type="EMBL" id="SRHE01000393">
    <property type="protein sequence ID" value="TWW09090.1"/>
    <property type="molecule type" value="Genomic_DNA"/>
</dbReference>
<dbReference type="CDD" id="cd02855">
    <property type="entry name" value="E_set_GBE_prok_N"/>
    <property type="match status" value="1"/>
</dbReference>
<dbReference type="SMART" id="SM00642">
    <property type="entry name" value="Aamy"/>
    <property type="match status" value="1"/>
</dbReference>
<evidence type="ECO:0000256" key="9">
    <source>
        <dbReference type="ARBA" id="ARBA00023277"/>
    </source>
</evidence>
<name>A0A5C6M2U7_9PLAN</name>
<dbReference type="Pfam" id="PF02922">
    <property type="entry name" value="CBM_48"/>
    <property type="match status" value="1"/>
</dbReference>
<dbReference type="Gene3D" id="3.20.20.80">
    <property type="entry name" value="Glycosidases"/>
    <property type="match status" value="1"/>
</dbReference>
<dbReference type="PIRSF" id="PIRSF000463">
    <property type="entry name" value="GlgB"/>
    <property type="match status" value="1"/>
</dbReference>
<dbReference type="GO" id="GO:0005978">
    <property type="term" value="P:glycogen biosynthetic process"/>
    <property type="evidence" value="ECO:0007669"/>
    <property type="project" value="UniProtKB-UniRule"/>
</dbReference>
<reference evidence="13 14" key="1">
    <citation type="submission" date="2019-08" db="EMBL/GenBank/DDBJ databases">
        <title>100 year-old enigma solved: identification of Planctomyces bekefii, the type genus and species of the phylum Planctomycetes.</title>
        <authorList>
            <person name="Svetlana D.N."/>
            <person name="Overmann J."/>
        </authorList>
    </citation>
    <scope>NUCLEOTIDE SEQUENCE [LARGE SCALE GENOMIC DNA]</scope>
    <source>
        <strain evidence="13">Phe10_nw2017</strain>
    </source>
</reference>
<proteinExistence type="inferred from homology"/>
<dbReference type="InterPro" id="IPR044143">
    <property type="entry name" value="GlgB_N_E_set_prok"/>
</dbReference>
<keyword evidence="6" id="KW-0328">Glycosyltransferase</keyword>
<dbReference type="SUPFAM" id="SSF51445">
    <property type="entry name" value="(Trans)glycosidases"/>
    <property type="match status" value="1"/>
</dbReference>
<dbReference type="NCBIfam" id="TIGR01515">
    <property type="entry name" value="branching_enzym"/>
    <property type="match status" value="1"/>
</dbReference>
<dbReference type="InterPro" id="IPR013783">
    <property type="entry name" value="Ig-like_fold"/>
</dbReference>
<feature type="active site" description="Nucleophile" evidence="11">
    <location>
        <position position="312"/>
    </location>
</feature>
<keyword evidence="8" id="KW-0320">Glycogen biosynthesis</keyword>
<dbReference type="InterPro" id="IPR006047">
    <property type="entry name" value="GH13_cat_dom"/>
</dbReference>
<keyword evidence="14" id="KW-1185">Reference proteome</keyword>
<evidence type="ECO:0000313" key="14">
    <source>
        <dbReference type="Proteomes" id="UP000321083"/>
    </source>
</evidence>
<dbReference type="FunFam" id="3.20.20.80:FF:000003">
    <property type="entry name" value="1,4-alpha-glucan branching enzyme GlgB"/>
    <property type="match status" value="1"/>
</dbReference>
<evidence type="ECO:0000256" key="6">
    <source>
        <dbReference type="ARBA" id="ARBA00022676"/>
    </source>
</evidence>
<feature type="active site" description="Proton donor" evidence="11">
    <location>
        <position position="365"/>
    </location>
</feature>
<dbReference type="EC" id="2.4.1.18" evidence="4 10"/>
<evidence type="ECO:0000259" key="12">
    <source>
        <dbReference type="SMART" id="SM00642"/>
    </source>
</evidence>
<dbReference type="UniPathway" id="UPA00164"/>